<evidence type="ECO:0000313" key="3">
    <source>
        <dbReference type="Proteomes" id="UP000199181"/>
    </source>
</evidence>
<dbReference type="RefSeq" id="WP_143076009.1">
    <property type="nucleotide sequence ID" value="NZ_FOIJ01000003.1"/>
</dbReference>
<reference evidence="3" key="1">
    <citation type="submission" date="2016-10" db="EMBL/GenBank/DDBJ databases">
        <authorList>
            <person name="Varghese N."/>
            <person name="Submissions S."/>
        </authorList>
    </citation>
    <scope>NUCLEOTIDE SEQUENCE [LARGE SCALE GENOMIC DNA]</scope>
    <source>
        <strain evidence="3">DSM 16858</strain>
    </source>
</reference>
<organism evidence="2 3">
    <name type="scientific">Stigmatella erecta</name>
    <dbReference type="NCBI Taxonomy" id="83460"/>
    <lineage>
        <taxon>Bacteria</taxon>
        <taxon>Pseudomonadati</taxon>
        <taxon>Myxococcota</taxon>
        <taxon>Myxococcia</taxon>
        <taxon>Myxococcales</taxon>
        <taxon>Cystobacterineae</taxon>
        <taxon>Archangiaceae</taxon>
        <taxon>Stigmatella</taxon>
    </lineage>
</organism>
<evidence type="ECO:0000256" key="1">
    <source>
        <dbReference type="SAM" id="SignalP"/>
    </source>
</evidence>
<dbReference type="AlphaFoldDB" id="A0A1I0FH42"/>
<gene>
    <name evidence="2" type="ORF">SAMN05443639_103411</name>
</gene>
<feature type="chain" id="PRO_5011686555" evidence="1">
    <location>
        <begin position="29"/>
        <end position="366"/>
    </location>
</feature>
<evidence type="ECO:0000313" key="2">
    <source>
        <dbReference type="EMBL" id="SET57608.1"/>
    </source>
</evidence>
<dbReference type="Proteomes" id="UP000199181">
    <property type="component" value="Unassembled WGS sequence"/>
</dbReference>
<dbReference type="EMBL" id="FOIJ01000003">
    <property type="protein sequence ID" value="SET57608.1"/>
    <property type="molecule type" value="Genomic_DNA"/>
</dbReference>
<protein>
    <submittedName>
        <fullName evidence="2">Uncharacterized protein</fullName>
    </submittedName>
</protein>
<accession>A0A1I0FH42</accession>
<keyword evidence="3" id="KW-1185">Reference proteome</keyword>
<proteinExistence type="predicted"/>
<name>A0A1I0FH42_9BACT</name>
<keyword evidence="1" id="KW-0732">Signal</keyword>
<sequence length="366" mass="40805">MTWNTTPPLFMTVALLLGAPLVSCNAQTAESACSEYIRELSAYDRELSTRSDHKKQAAKAAQDAGQFTAAMLGSREKGEAFACGLTRAWVTEVFEGLERQYSEYKYDDGIDGSQAGYRILRGDELHGFFHGHAGRAETVVYHLRHTGTADHVLTIEQLPRGQGYRIYQSYSGGYSLKAWLATSTRGLFEADTGELMVWRGLQAAVNQSLAQLSGGQASLDNLDAVPENKQFARPYYEYVRDYDEAAVLANFERAWERYGQGRILTGPEFFEDYLVKTARLETYLRQQDHSSTPLPQEIWDTWIDLYASPSPLHFPGLPHNFITDLLLAGRDYRLEVLEAVLPADESTVNAACAANAHILRASIEGP</sequence>
<feature type="signal peptide" evidence="1">
    <location>
        <begin position="1"/>
        <end position="28"/>
    </location>
</feature>